<dbReference type="SUPFAM" id="SSF63446">
    <property type="entry name" value="Type I dockerin domain"/>
    <property type="match status" value="1"/>
</dbReference>
<accession>A0A0S7XRN7</accession>
<evidence type="ECO:0000313" key="4">
    <source>
        <dbReference type="Proteomes" id="UP000051861"/>
    </source>
</evidence>
<proteinExistence type="predicted"/>
<dbReference type="SUPFAM" id="SSF52129">
    <property type="entry name" value="Caspase-like"/>
    <property type="match status" value="1"/>
</dbReference>
<dbReference type="Pfam" id="PF00404">
    <property type="entry name" value="Dockerin_1"/>
    <property type="match status" value="1"/>
</dbReference>
<dbReference type="InterPro" id="IPR016134">
    <property type="entry name" value="Dockerin_dom"/>
</dbReference>
<dbReference type="CDD" id="cd14256">
    <property type="entry name" value="Dockerin_I"/>
    <property type="match status" value="1"/>
</dbReference>
<dbReference type="GO" id="GO:0008234">
    <property type="term" value="F:cysteine-type peptidase activity"/>
    <property type="evidence" value="ECO:0007669"/>
    <property type="project" value="InterPro"/>
</dbReference>
<feature type="region of interest" description="Disordered" evidence="1">
    <location>
        <begin position="718"/>
        <end position="737"/>
    </location>
</feature>
<reference evidence="3 4" key="1">
    <citation type="journal article" date="2015" name="Microbiome">
        <title>Genomic resolution of linkages in carbon, nitrogen, and sulfur cycling among widespread estuary sediment bacteria.</title>
        <authorList>
            <person name="Baker B.J."/>
            <person name="Lazar C.S."/>
            <person name="Teske A.P."/>
            <person name="Dick G.J."/>
        </authorList>
    </citation>
    <scope>NUCLEOTIDE SEQUENCE [LARGE SCALE GENOMIC DNA]</scope>
    <source>
        <strain evidence="3">DG_54_3</strain>
    </source>
</reference>
<dbReference type="GO" id="GO:0000272">
    <property type="term" value="P:polysaccharide catabolic process"/>
    <property type="evidence" value="ECO:0007669"/>
    <property type="project" value="InterPro"/>
</dbReference>
<evidence type="ECO:0000259" key="2">
    <source>
        <dbReference type="PROSITE" id="PS51766"/>
    </source>
</evidence>
<dbReference type="InterPro" id="IPR036439">
    <property type="entry name" value="Dockerin_dom_sf"/>
</dbReference>
<feature type="domain" description="Dockerin" evidence="2">
    <location>
        <begin position="794"/>
        <end position="860"/>
    </location>
</feature>
<sequence>MLSKGYSPERCYTKTPGSNPQYYYYGEPIPPGLSWTGNATQINNAINNGVFLVNHRDHGGVDGWGDPEYLVPDVNDLANGDRLPVVFSINCETGHFDNETDAGGHGTPSGAVYFCEAFQRKANGGAVGIFGHTRVSFSGYNDELCKGFYDAIWTDFDPSYPGGGSTHPIYNPMFMTGAMLNFGKFWMYDKYYLTGGAGYPWTPDMTTTKATFEMGHWFGDPSMEIWTSMPESLDVTHPDAVMLGGVPFPVSVYLNGQPVEDALVCLIKEEEVYEVGRTDPSGEVTLYPSPLSPGDVEITITAHNAFPYRSTLPTTTGAYIAFDSWSVDDDSLDESQGNSDGDVDFGETIELSILLENLGDSTAFNVEATLNTTHPLISITDDHELYGDIGAHETMSCPDDFDFVVSPEIEDGEIVLFQLDMTADNGSWSRSDLTLSVHAPVLVYESNVVEDLDGNGDGEPDPGETCEMTVVLRNEGSQAAIEIAAELTCDDPYVTVTASSSNFPDISSGGTGSSAVPYRFEVAADCSLGHVTTFVLQISGAGPYSASDTFEVPLARKPVFLVDDDDGEDYEVYFVSALNSLGIWFDAWEYDLLGLPPDSILGSYKAVVWTTGDDFGSVGNPSTLTAEDQAKLQAYLENGGRLFLSSQDLLYDNEPNDFITNYLHVAGHSDDRGINSVAGVSGDFISDGMAISLSYPFDNLSDYIVPDPDATGIFYRTGKASPSSREGRSALSRLEGENGDNSDYCALRYPATGIPDYQVVFFAFPFEAIPQSEADPDNAKTVMGKIMDWFKISKSPSRGDVNGDGIVNSADVVYLINHLFKGGPAPQPSESGDVNCDGILNSADVVYLVNYLFKGGPVPGCR</sequence>
<dbReference type="CDD" id="cd03143">
    <property type="entry name" value="A4_beta-galactosidase_middle_domain"/>
    <property type="match status" value="1"/>
</dbReference>
<dbReference type="Gene3D" id="2.60.40.10">
    <property type="entry name" value="Immunoglobulins"/>
    <property type="match status" value="1"/>
</dbReference>
<dbReference type="PROSITE" id="PS51766">
    <property type="entry name" value="DOCKERIN"/>
    <property type="match status" value="1"/>
</dbReference>
<dbReference type="InterPro" id="IPR029030">
    <property type="entry name" value="Caspase-like_dom_sf"/>
</dbReference>
<organism evidence="3 4">
    <name type="scientific">candidate division WOR-1 bacterium DG_54_3</name>
    <dbReference type="NCBI Taxonomy" id="1703775"/>
    <lineage>
        <taxon>Bacteria</taxon>
        <taxon>Bacillati</taxon>
        <taxon>Saganbacteria</taxon>
    </lineage>
</organism>
<comment type="caution">
    <text evidence="3">The sequence shown here is derived from an EMBL/GenBank/DDBJ whole genome shotgun (WGS) entry which is preliminary data.</text>
</comment>
<dbReference type="GO" id="GO:0004553">
    <property type="term" value="F:hydrolase activity, hydrolyzing O-glycosyl compounds"/>
    <property type="evidence" value="ECO:0007669"/>
    <property type="project" value="InterPro"/>
</dbReference>
<dbReference type="InterPro" id="IPR018247">
    <property type="entry name" value="EF_Hand_1_Ca_BS"/>
</dbReference>
<dbReference type="AlphaFoldDB" id="A0A0S7XRN7"/>
<dbReference type="InterPro" id="IPR013783">
    <property type="entry name" value="Ig-like_fold"/>
</dbReference>
<dbReference type="Gene3D" id="1.10.1330.10">
    <property type="entry name" value="Dockerin domain"/>
    <property type="match status" value="1"/>
</dbReference>
<dbReference type="Pfam" id="PF01364">
    <property type="entry name" value="Peptidase_C25"/>
    <property type="match status" value="1"/>
</dbReference>
<protein>
    <recommendedName>
        <fullName evidence="2">Dockerin domain-containing protein</fullName>
    </recommendedName>
</protein>
<dbReference type="InterPro" id="IPR001769">
    <property type="entry name" value="Gingipain"/>
</dbReference>
<evidence type="ECO:0000256" key="1">
    <source>
        <dbReference type="SAM" id="MobiDB-lite"/>
    </source>
</evidence>
<name>A0A0S7XRN7_UNCSA</name>
<evidence type="ECO:0000313" key="3">
    <source>
        <dbReference type="EMBL" id="KPJ65138.1"/>
    </source>
</evidence>
<dbReference type="Proteomes" id="UP000051861">
    <property type="component" value="Unassembled WGS sequence"/>
</dbReference>
<dbReference type="InterPro" id="IPR002105">
    <property type="entry name" value="Dockerin_1_rpt"/>
</dbReference>
<gene>
    <name evidence="3" type="ORF">AMJ44_10905</name>
</gene>
<dbReference type="EMBL" id="LIZX01000133">
    <property type="protein sequence ID" value="KPJ65138.1"/>
    <property type="molecule type" value="Genomic_DNA"/>
</dbReference>
<dbReference type="PROSITE" id="PS00018">
    <property type="entry name" value="EF_HAND_1"/>
    <property type="match status" value="2"/>
</dbReference>
<dbReference type="Gene3D" id="3.40.50.1460">
    <property type="match status" value="1"/>
</dbReference>
<dbReference type="GO" id="GO:0006508">
    <property type="term" value="P:proteolysis"/>
    <property type="evidence" value="ECO:0007669"/>
    <property type="project" value="InterPro"/>
</dbReference>